<dbReference type="AlphaFoldDB" id="A0A1D2MPX6"/>
<evidence type="ECO:0000256" key="1">
    <source>
        <dbReference type="SAM" id="MobiDB-lite"/>
    </source>
</evidence>
<comment type="caution">
    <text evidence="2">The sequence shown here is derived from an EMBL/GenBank/DDBJ whole genome shotgun (WGS) entry which is preliminary data.</text>
</comment>
<organism evidence="2 3">
    <name type="scientific">Orchesella cincta</name>
    <name type="common">Springtail</name>
    <name type="synonym">Podura cincta</name>
    <dbReference type="NCBI Taxonomy" id="48709"/>
    <lineage>
        <taxon>Eukaryota</taxon>
        <taxon>Metazoa</taxon>
        <taxon>Ecdysozoa</taxon>
        <taxon>Arthropoda</taxon>
        <taxon>Hexapoda</taxon>
        <taxon>Collembola</taxon>
        <taxon>Entomobryomorpha</taxon>
        <taxon>Entomobryoidea</taxon>
        <taxon>Orchesellidae</taxon>
        <taxon>Orchesellinae</taxon>
        <taxon>Orchesella</taxon>
    </lineage>
</organism>
<evidence type="ECO:0000313" key="2">
    <source>
        <dbReference type="EMBL" id="ODM95093.1"/>
    </source>
</evidence>
<reference evidence="2 3" key="1">
    <citation type="journal article" date="2016" name="Genome Biol. Evol.">
        <title>Gene Family Evolution Reflects Adaptation to Soil Environmental Stressors in the Genome of the Collembolan Orchesella cincta.</title>
        <authorList>
            <person name="Faddeeva-Vakhrusheva A."/>
            <person name="Derks M.F."/>
            <person name="Anvar S.Y."/>
            <person name="Agamennone V."/>
            <person name="Suring W."/>
            <person name="Smit S."/>
            <person name="van Straalen N.M."/>
            <person name="Roelofs D."/>
        </authorList>
    </citation>
    <scope>NUCLEOTIDE SEQUENCE [LARGE SCALE GENOMIC DNA]</scope>
    <source>
        <tissue evidence="2">Mixed pool</tissue>
    </source>
</reference>
<gene>
    <name evidence="2" type="ORF">Ocin01_11587</name>
</gene>
<keyword evidence="3" id="KW-1185">Reference proteome</keyword>
<feature type="region of interest" description="Disordered" evidence="1">
    <location>
        <begin position="117"/>
        <end position="151"/>
    </location>
</feature>
<dbReference type="EMBL" id="LJIJ01000712">
    <property type="protein sequence ID" value="ODM95093.1"/>
    <property type="molecule type" value="Genomic_DNA"/>
</dbReference>
<accession>A0A1D2MPX6</accession>
<name>A0A1D2MPX6_ORCCI</name>
<protein>
    <submittedName>
        <fullName evidence="2">Uncharacterized protein</fullName>
    </submittedName>
</protein>
<sequence>MKQTSQFPFNLCLLTLVGITIQVFMLGGHVQGGIITNQDSLALPAELADAQIVAPPSTDKNNSRSGRVIYTAPYSNVRISSKEPKSLKYFPSATYTKKPPSTVTVAIVPVFEPSTTTTTKAATTATTTTTTTTTTRATSTSTTTSPPPSTPFADAIQQTLPEIIEIIDETEANNGDEVVTESMGGGSSREVGVTEENKSS</sequence>
<proteinExistence type="predicted"/>
<dbReference type="Proteomes" id="UP000094527">
    <property type="component" value="Unassembled WGS sequence"/>
</dbReference>
<feature type="region of interest" description="Disordered" evidence="1">
    <location>
        <begin position="172"/>
        <end position="200"/>
    </location>
</feature>
<feature type="compositionally biased region" description="Low complexity" evidence="1">
    <location>
        <begin position="117"/>
        <end position="144"/>
    </location>
</feature>
<evidence type="ECO:0000313" key="3">
    <source>
        <dbReference type="Proteomes" id="UP000094527"/>
    </source>
</evidence>